<evidence type="ECO:0000259" key="1">
    <source>
        <dbReference type="Pfam" id="PF02758"/>
    </source>
</evidence>
<dbReference type="Proteomes" id="UP000250572">
    <property type="component" value="Unassembled WGS sequence"/>
</dbReference>
<reference evidence="2 3" key="1">
    <citation type="journal article" date="2018" name="G3 (Bethesda)">
        <title>A High-Quality Reference Genome for the Invasive Mosquitofish Gambusia affinis Using a Chicago Library.</title>
        <authorList>
            <person name="Hoffberg S.L."/>
            <person name="Troendle N.J."/>
            <person name="Glenn T.C."/>
            <person name="Mahmud O."/>
            <person name="Louha S."/>
            <person name="Chalopin D."/>
            <person name="Bennetzen J.L."/>
            <person name="Mauricio R."/>
        </authorList>
    </citation>
    <scope>NUCLEOTIDE SEQUENCE [LARGE SCALE GENOMIC DNA]</scope>
    <source>
        <strain evidence="2">NE01/NJP1002.9</strain>
        <tissue evidence="2">Muscle</tissue>
    </source>
</reference>
<dbReference type="InterPro" id="IPR011029">
    <property type="entry name" value="DEATH-like_dom_sf"/>
</dbReference>
<dbReference type="AlphaFoldDB" id="A0A315UUY7"/>
<dbReference type="SUPFAM" id="SSF47986">
    <property type="entry name" value="DEATH domain"/>
    <property type="match status" value="1"/>
</dbReference>
<evidence type="ECO:0000313" key="3">
    <source>
        <dbReference type="Proteomes" id="UP000250572"/>
    </source>
</evidence>
<gene>
    <name evidence="2" type="ORF">CCH79_00008609</name>
</gene>
<dbReference type="InterPro" id="IPR004020">
    <property type="entry name" value="DAPIN"/>
</dbReference>
<keyword evidence="3" id="KW-1185">Reference proteome</keyword>
<dbReference type="Gene3D" id="1.10.533.10">
    <property type="entry name" value="Death Domain, Fas"/>
    <property type="match status" value="2"/>
</dbReference>
<dbReference type="EMBL" id="NHOQ01002708">
    <property type="protein sequence ID" value="PWA15305.1"/>
    <property type="molecule type" value="Genomic_DNA"/>
</dbReference>
<organism evidence="2 3">
    <name type="scientific">Gambusia affinis</name>
    <name type="common">Western mosquitofish</name>
    <name type="synonym">Heterandria affinis</name>
    <dbReference type="NCBI Taxonomy" id="33528"/>
    <lineage>
        <taxon>Eukaryota</taxon>
        <taxon>Metazoa</taxon>
        <taxon>Chordata</taxon>
        <taxon>Craniata</taxon>
        <taxon>Vertebrata</taxon>
        <taxon>Euteleostomi</taxon>
        <taxon>Actinopterygii</taxon>
        <taxon>Neopterygii</taxon>
        <taxon>Teleostei</taxon>
        <taxon>Neoteleostei</taxon>
        <taxon>Acanthomorphata</taxon>
        <taxon>Ovalentaria</taxon>
        <taxon>Atherinomorphae</taxon>
        <taxon>Cyprinodontiformes</taxon>
        <taxon>Poeciliidae</taxon>
        <taxon>Poeciliinae</taxon>
        <taxon>Gambusia</taxon>
    </lineage>
</organism>
<protein>
    <recommendedName>
        <fullName evidence="1">Pyrin domain-containing protein</fullName>
    </recommendedName>
</protein>
<dbReference type="Pfam" id="PF02758">
    <property type="entry name" value="PYRIN"/>
    <property type="match status" value="1"/>
</dbReference>
<feature type="domain" description="Pyrin" evidence="1">
    <location>
        <begin position="72"/>
        <end position="139"/>
    </location>
</feature>
<sequence length="166" mass="19603">MATCLVNIVMEKETNAYKDMIHHLQTIDPQLWSELQSSSIAGQFTRPLKDMKNIWQQKSPGDNDDADALWLKERLEDLDSRELKYFHWYLYTLHESDVDFKPIEKSSLEHADRLDTVNRMFQMYSTNTKEVAEKIFKKIIPNEGHVIMLFPSLPTNRNVIKFCHNE</sequence>
<evidence type="ECO:0000313" key="2">
    <source>
        <dbReference type="EMBL" id="PWA15305.1"/>
    </source>
</evidence>
<accession>A0A315UUY7</accession>
<name>A0A315UUY7_GAMAF</name>
<comment type="caution">
    <text evidence="2">The sequence shown here is derived from an EMBL/GenBank/DDBJ whole genome shotgun (WGS) entry which is preliminary data.</text>
</comment>
<proteinExistence type="predicted"/>